<dbReference type="Proteomes" id="UP000014680">
    <property type="component" value="Unassembled WGS sequence"/>
</dbReference>
<dbReference type="SUPFAM" id="SSF52540">
    <property type="entry name" value="P-loop containing nucleoside triphosphate hydrolases"/>
    <property type="match status" value="1"/>
</dbReference>
<dbReference type="KEGG" id="eiv:EIN_370070"/>
<evidence type="ECO:0000313" key="2">
    <source>
        <dbReference type="Proteomes" id="UP000014680"/>
    </source>
</evidence>
<protein>
    <submittedName>
        <fullName evidence="1">Uncharacterized protein</fullName>
    </submittedName>
</protein>
<dbReference type="EMBL" id="KB206332">
    <property type="protein sequence ID" value="ELP92665.1"/>
    <property type="molecule type" value="Genomic_DNA"/>
</dbReference>
<dbReference type="GO" id="GO:0005525">
    <property type="term" value="F:GTP binding"/>
    <property type="evidence" value="ECO:0007669"/>
    <property type="project" value="InterPro"/>
</dbReference>
<sequence>MSTEKKSVGIVLLGMPKVGKTCVVDAFNGKALPTEYEPTTTETETSIQLKFNEKQYHFTFYDSCGESMLDTRTTTNQILTKGKIHFYVASRTEADSGDFLHGFFKEIGDVDHNTTPFYRYIIITHSDKEDTDNIKQSIESFVPKDCPIKEYNLLDEAQKNAMITDFNDYIKRALTEHKELFEGCVVEAEKKEKPKKDKKKCQIL</sequence>
<dbReference type="OrthoDB" id="30047at2759"/>
<dbReference type="Gene3D" id="3.40.50.300">
    <property type="entry name" value="P-loop containing nucleotide triphosphate hydrolases"/>
    <property type="match status" value="1"/>
</dbReference>
<dbReference type="Pfam" id="PF00071">
    <property type="entry name" value="Ras"/>
    <property type="match status" value="1"/>
</dbReference>
<dbReference type="OMA" id="YIIITHS"/>
<organism evidence="1 2">
    <name type="scientific">Entamoeba invadens IP1</name>
    <dbReference type="NCBI Taxonomy" id="370355"/>
    <lineage>
        <taxon>Eukaryota</taxon>
        <taxon>Amoebozoa</taxon>
        <taxon>Evosea</taxon>
        <taxon>Archamoebae</taxon>
        <taxon>Mastigamoebida</taxon>
        <taxon>Entamoebidae</taxon>
        <taxon>Entamoeba</taxon>
    </lineage>
</organism>
<dbReference type="AlphaFoldDB" id="A0A0A1UBS5"/>
<dbReference type="GeneID" id="14891625"/>
<dbReference type="InterPro" id="IPR027417">
    <property type="entry name" value="P-loop_NTPase"/>
</dbReference>
<dbReference type="VEuPathDB" id="AmoebaDB:EIN_370070"/>
<keyword evidence="2" id="KW-1185">Reference proteome</keyword>
<dbReference type="GO" id="GO:0003924">
    <property type="term" value="F:GTPase activity"/>
    <property type="evidence" value="ECO:0007669"/>
    <property type="project" value="InterPro"/>
</dbReference>
<name>A0A0A1UBS5_ENTIV</name>
<accession>A0A0A1UBS5</accession>
<proteinExistence type="predicted"/>
<reference evidence="1 2" key="1">
    <citation type="submission" date="2012-10" db="EMBL/GenBank/DDBJ databases">
        <authorList>
            <person name="Zafar N."/>
            <person name="Inman J."/>
            <person name="Hall N."/>
            <person name="Lorenzi H."/>
            <person name="Caler E."/>
        </authorList>
    </citation>
    <scope>NUCLEOTIDE SEQUENCE [LARGE SCALE GENOMIC DNA]</scope>
    <source>
        <strain evidence="1 2">IP1</strain>
    </source>
</reference>
<dbReference type="InterPro" id="IPR001806">
    <property type="entry name" value="Small_GTPase"/>
</dbReference>
<evidence type="ECO:0000313" key="1">
    <source>
        <dbReference type="EMBL" id="ELP92665.1"/>
    </source>
</evidence>
<dbReference type="RefSeq" id="XP_004259436.1">
    <property type="nucleotide sequence ID" value="XM_004259388.1"/>
</dbReference>
<gene>
    <name evidence="1" type="ORF">EIN_370070</name>
</gene>